<dbReference type="PROSITE" id="PS51257">
    <property type="entry name" value="PROKAR_LIPOPROTEIN"/>
    <property type="match status" value="1"/>
</dbReference>
<name>A0A418X5M8_9BURK</name>
<accession>A0A418X5M8</accession>
<comment type="caution">
    <text evidence="2">The sequence shown here is derived from an EMBL/GenBank/DDBJ whole genome shotgun (WGS) entry which is preliminary data.</text>
</comment>
<proteinExistence type="predicted"/>
<reference evidence="2 3" key="1">
    <citation type="submission" date="2018-09" db="EMBL/GenBank/DDBJ databases">
        <authorList>
            <person name="Zhu H."/>
        </authorList>
    </citation>
    <scope>NUCLEOTIDE SEQUENCE [LARGE SCALE GENOMIC DNA]</scope>
    <source>
        <strain evidence="2 3">K2R10-39</strain>
    </source>
</reference>
<sequence>MKSSFLKFPALLAASSAILLSACGGGGGGDAPAASSSQQASTITVANANDVAAQTYAASNSLNDQVSGSAGMVIGVSVETHSTGLLNAAMQQLYRALDAKPAAMAVGVEATNTINCSGGGTLSFAYKVTDTATITSGDTVAISASNCVEDGARLNGGLTITFASASGTPSPSSAWSAAMTMKFANLAITGNGVTDTANGDITLSYSRTAAGAETFSATGASLQTGTTKSSGTASRTMSNYEYSGDVTPADLYTYRDNFTITGNLPRLGSNVTYTVKTLTDFKQLGNAYPHQGAMIVTASDKTSLTFTVLNNTSVQIGVDKNGDGTVDDTMTKSWSEFSSLF</sequence>
<evidence type="ECO:0000256" key="1">
    <source>
        <dbReference type="SAM" id="SignalP"/>
    </source>
</evidence>
<dbReference type="RefSeq" id="WP_119741365.1">
    <property type="nucleotide sequence ID" value="NZ_QYUN01000002.1"/>
</dbReference>
<feature type="chain" id="PRO_5019323997" evidence="1">
    <location>
        <begin position="22"/>
        <end position="341"/>
    </location>
</feature>
<organism evidence="2 3">
    <name type="scientific">Noviherbaspirillum cavernae</name>
    <dbReference type="NCBI Taxonomy" id="2320862"/>
    <lineage>
        <taxon>Bacteria</taxon>
        <taxon>Pseudomonadati</taxon>
        <taxon>Pseudomonadota</taxon>
        <taxon>Betaproteobacteria</taxon>
        <taxon>Burkholderiales</taxon>
        <taxon>Oxalobacteraceae</taxon>
        <taxon>Noviherbaspirillum</taxon>
    </lineage>
</organism>
<dbReference type="AlphaFoldDB" id="A0A418X5M8"/>
<feature type="signal peptide" evidence="1">
    <location>
        <begin position="1"/>
        <end position="21"/>
    </location>
</feature>
<evidence type="ECO:0000313" key="3">
    <source>
        <dbReference type="Proteomes" id="UP000285190"/>
    </source>
</evidence>
<dbReference type="Proteomes" id="UP000285190">
    <property type="component" value="Unassembled WGS sequence"/>
</dbReference>
<evidence type="ECO:0000313" key="2">
    <source>
        <dbReference type="EMBL" id="RJG07671.1"/>
    </source>
</evidence>
<keyword evidence="3" id="KW-1185">Reference proteome</keyword>
<keyword evidence="1" id="KW-0732">Signal</keyword>
<protein>
    <submittedName>
        <fullName evidence="2">Uncharacterized protein</fullName>
    </submittedName>
</protein>
<gene>
    <name evidence="2" type="ORF">D3870_18215</name>
</gene>
<dbReference type="OrthoDB" id="8777064at2"/>
<dbReference type="EMBL" id="QYUN01000002">
    <property type="protein sequence ID" value="RJG07671.1"/>
    <property type="molecule type" value="Genomic_DNA"/>
</dbReference>